<dbReference type="EMBL" id="FNVQ01000003">
    <property type="protein sequence ID" value="SEG70333.1"/>
    <property type="molecule type" value="Genomic_DNA"/>
</dbReference>
<protein>
    <submittedName>
        <fullName evidence="2">SEC-C motif-containing protein</fullName>
    </submittedName>
</protein>
<dbReference type="InterPro" id="IPR048469">
    <property type="entry name" value="YchJ-like_M"/>
</dbReference>
<gene>
    <name evidence="2" type="ORF">SAMN05444390_103349</name>
</gene>
<dbReference type="Pfam" id="PF02810">
    <property type="entry name" value="SEC-C"/>
    <property type="match status" value="1"/>
</dbReference>
<evidence type="ECO:0000313" key="3">
    <source>
        <dbReference type="Proteomes" id="UP000236745"/>
    </source>
</evidence>
<keyword evidence="3" id="KW-1185">Reference proteome</keyword>
<dbReference type="Gene3D" id="3.10.450.50">
    <property type="match status" value="1"/>
</dbReference>
<dbReference type="SUPFAM" id="SSF54427">
    <property type="entry name" value="NTF2-like"/>
    <property type="match status" value="1"/>
</dbReference>
<proteinExistence type="predicted"/>
<dbReference type="PANTHER" id="PTHR33747">
    <property type="entry name" value="UPF0225 PROTEIN SCO1677"/>
    <property type="match status" value="1"/>
</dbReference>
<feature type="domain" description="YchJ-like middle NTF2-like" evidence="1">
    <location>
        <begin position="36"/>
        <end position="135"/>
    </location>
</feature>
<dbReference type="OrthoDB" id="21421at2"/>
<dbReference type="Pfam" id="PF17775">
    <property type="entry name" value="YchJ_M-like"/>
    <property type="match status" value="1"/>
</dbReference>
<accession>A0A1H6CBW2</accession>
<sequence length="142" mass="15324">MFHDQLSSDAACPCGSGKSFADCCGPALSGTTPAPTAEALMRSRYCAFAIGAVDYLLDTVAPEKRQEGDAELLTEQTQVTTWTGLNILSTRMGKESDDLGEVSFEARFQSGPSKGVLREHSRFRREAGLWVYVDGDVELLPG</sequence>
<reference evidence="2 3" key="1">
    <citation type="submission" date="2016-10" db="EMBL/GenBank/DDBJ databases">
        <authorList>
            <person name="de Groot N.N."/>
        </authorList>
    </citation>
    <scope>NUCLEOTIDE SEQUENCE [LARGE SCALE GENOMIC DNA]</scope>
    <source>
        <strain evidence="2 3">DSM 22012</strain>
    </source>
</reference>
<dbReference type="InterPro" id="IPR032710">
    <property type="entry name" value="NTF2-like_dom_sf"/>
</dbReference>
<evidence type="ECO:0000259" key="1">
    <source>
        <dbReference type="Pfam" id="PF17775"/>
    </source>
</evidence>
<name>A0A1H6CBW2_9GAMM</name>
<dbReference type="PANTHER" id="PTHR33747:SF1">
    <property type="entry name" value="ADENYLATE CYCLASE-ASSOCIATED CAP C-TERMINAL DOMAIN-CONTAINING PROTEIN"/>
    <property type="match status" value="1"/>
</dbReference>
<dbReference type="RefSeq" id="WP_104004188.1">
    <property type="nucleotide sequence ID" value="NZ_FNVQ01000003.1"/>
</dbReference>
<organism evidence="2 3">
    <name type="scientific">Marinobacterium lutimaris</name>
    <dbReference type="NCBI Taxonomy" id="568106"/>
    <lineage>
        <taxon>Bacteria</taxon>
        <taxon>Pseudomonadati</taxon>
        <taxon>Pseudomonadota</taxon>
        <taxon>Gammaproteobacteria</taxon>
        <taxon>Oceanospirillales</taxon>
        <taxon>Oceanospirillaceae</taxon>
        <taxon>Marinobacterium</taxon>
    </lineage>
</organism>
<dbReference type="SUPFAM" id="SSF103642">
    <property type="entry name" value="Sec-C motif"/>
    <property type="match status" value="1"/>
</dbReference>
<dbReference type="InterPro" id="IPR004027">
    <property type="entry name" value="SEC_C_motif"/>
</dbReference>
<dbReference type="Proteomes" id="UP000236745">
    <property type="component" value="Unassembled WGS sequence"/>
</dbReference>
<evidence type="ECO:0000313" key="2">
    <source>
        <dbReference type="EMBL" id="SEG70333.1"/>
    </source>
</evidence>
<dbReference type="AlphaFoldDB" id="A0A1H6CBW2"/>